<evidence type="ECO:0000313" key="3">
    <source>
        <dbReference type="Proteomes" id="UP001190700"/>
    </source>
</evidence>
<evidence type="ECO:0000256" key="1">
    <source>
        <dbReference type="SAM" id="MobiDB-lite"/>
    </source>
</evidence>
<sequence>MSPGNANGGVSPASYDAIKRCANRRQRPRAKLDTFNREGSIGFAAPFTVTIPEDTRIHLGERFASMWTDALAKVENSNKLEGAVPLTGGKMEVVHTSAGSGNSKVKTDFYDSVLGEEDRRHPGHFRGTREDTYPKKRERGLHF</sequence>
<keyword evidence="3" id="KW-1185">Reference proteome</keyword>
<dbReference type="Proteomes" id="UP001190700">
    <property type="component" value="Unassembled WGS sequence"/>
</dbReference>
<dbReference type="EMBL" id="LGRX02028094">
    <property type="protein sequence ID" value="KAK3248429.1"/>
    <property type="molecule type" value="Genomic_DNA"/>
</dbReference>
<gene>
    <name evidence="2" type="ORF">CYMTET_42107</name>
</gene>
<proteinExistence type="predicted"/>
<name>A0AAE0C5V6_9CHLO</name>
<feature type="compositionally biased region" description="Basic and acidic residues" evidence="1">
    <location>
        <begin position="127"/>
        <end position="143"/>
    </location>
</feature>
<protein>
    <submittedName>
        <fullName evidence="2">Uncharacterized protein</fullName>
    </submittedName>
</protein>
<dbReference type="AlphaFoldDB" id="A0AAE0C5V6"/>
<comment type="caution">
    <text evidence="2">The sequence shown here is derived from an EMBL/GenBank/DDBJ whole genome shotgun (WGS) entry which is preliminary data.</text>
</comment>
<reference evidence="2 3" key="1">
    <citation type="journal article" date="2015" name="Genome Biol. Evol.">
        <title>Comparative Genomics of a Bacterivorous Green Alga Reveals Evolutionary Causalities and Consequences of Phago-Mixotrophic Mode of Nutrition.</title>
        <authorList>
            <person name="Burns J.A."/>
            <person name="Paasch A."/>
            <person name="Narechania A."/>
            <person name="Kim E."/>
        </authorList>
    </citation>
    <scope>NUCLEOTIDE SEQUENCE [LARGE SCALE GENOMIC DNA]</scope>
    <source>
        <strain evidence="2 3">PLY_AMNH</strain>
    </source>
</reference>
<evidence type="ECO:0000313" key="2">
    <source>
        <dbReference type="EMBL" id="KAK3248429.1"/>
    </source>
</evidence>
<organism evidence="2 3">
    <name type="scientific">Cymbomonas tetramitiformis</name>
    <dbReference type="NCBI Taxonomy" id="36881"/>
    <lineage>
        <taxon>Eukaryota</taxon>
        <taxon>Viridiplantae</taxon>
        <taxon>Chlorophyta</taxon>
        <taxon>Pyramimonadophyceae</taxon>
        <taxon>Pyramimonadales</taxon>
        <taxon>Pyramimonadaceae</taxon>
        <taxon>Cymbomonas</taxon>
    </lineage>
</organism>
<feature type="region of interest" description="Disordered" evidence="1">
    <location>
        <begin position="116"/>
        <end position="143"/>
    </location>
</feature>
<accession>A0AAE0C5V6</accession>